<dbReference type="GO" id="GO:0044273">
    <property type="term" value="P:sulfur compound catabolic process"/>
    <property type="evidence" value="ECO:0007669"/>
    <property type="project" value="TreeGrafter"/>
</dbReference>
<sequence>MAKVNSVYTLQPNEATSVGRKKKFVEIANNEYKTVSDSPTHFIPENDTVRTDGVLTVSGEAKEASLYPQWLPTWDPELKFVDEPPFNHVDRGFFGDPEFKRLFPQGGKQEIKKLTPKFGSVVKGVQLSELSNDQKDDLALFVAQRGVVVFRDQDLKDKNLSAVKKFGQHFGPLHIHQTSGAPEGHPEFHITYKRSGRTRSFEKRVSAITWHSDVTYELQPPGTTFFGILEGPQTGGDTVFADTIEAYERLSPTFQNFLSGLRLIHSAKAQAADSLARGSIQRKTFVSENVHPLIRYHPVLGKKSIFARAFGTRIVGLKQEESDLILNFIENHVATALDLQLRASYEPGTVVAWDNRRVLHSAIFDFLPVDSVRHCFRITPIAERPVGSREEYENWSPSNKEKTVEEWEELYKNGVPKSESIAKPNSVN</sequence>
<evidence type="ECO:0000313" key="8">
    <source>
        <dbReference type="EMBL" id="ANZ76860.1"/>
    </source>
</evidence>
<dbReference type="OrthoDB" id="10257314at2759"/>
<evidence type="ECO:0000256" key="5">
    <source>
        <dbReference type="ARBA" id="ARBA00023002"/>
    </source>
</evidence>
<dbReference type="AlphaFoldDB" id="A0A1B2JFP8"/>
<evidence type="ECO:0000256" key="2">
    <source>
        <dbReference type="ARBA" id="ARBA00005896"/>
    </source>
</evidence>
<dbReference type="GO" id="GO:0046872">
    <property type="term" value="F:metal ion binding"/>
    <property type="evidence" value="ECO:0007669"/>
    <property type="project" value="UniProtKB-KW"/>
</dbReference>
<accession>A0A1B2JFP8</accession>
<name>A0A1B2JFP8_PICPA</name>
<comment type="similarity">
    <text evidence="2">Belongs to the TfdA dioxygenase family.</text>
</comment>
<dbReference type="InterPro" id="IPR042098">
    <property type="entry name" value="TauD-like_sf"/>
</dbReference>
<keyword evidence="4" id="KW-0223">Dioxygenase</keyword>
<evidence type="ECO:0000256" key="3">
    <source>
        <dbReference type="ARBA" id="ARBA00022723"/>
    </source>
</evidence>
<dbReference type="Gene3D" id="3.60.130.10">
    <property type="entry name" value="Clavaminate synthase-like"/>
    <property type="match status" value="1"/>
</dbReference>
<dbReference type="PANTHER" id="PTHR30468">
    <property type="entry name" value="ALPHA-KETOGLUTARATE-DEPENDENT SULFONATE DIOXYGENASE"/>
    <property type="match status" value="1"/>
</dbReference>
<gene>
    <name evidence="8" type="primary">JLP1</name>
    <name evidence="8" type="ORF">ATY40_BA7504344</name>
</gene>
<organism evidence="8 9">
    <name type="scientific">Komagataella pastoris</name>
    <name type="common">Yeast</name>
    <name type="synonym">Pichia pastoris</name>
    <dbReference type="NCBI Taxonomy" id="4922"/>
    <lineage>
        <taxon>Eukaryota</taxon>
        <taxon>Fungi</taxon>
        <taxon>Dikarya</taxon>
        <taxon>Ascomycota</taxon>
        <taxon>Saccharomycotina</taxon>
        <taxon>Pichiomycetes</taxon>
        <taxon>Pichiales</taxon>
        <taxon>Pichiaceae</taxon>
        <taxon>Komagataella</taxon>
    </lineage>
</organism>
<keyword evidence="9" id="KW-1185">Reference proteome</keyword>
<reference evidence="8 9" key="1">
    <citation type="submission" date="2016-02" db="EMBL/GenBank/DDBJ databases">
        <title>Comparative genomic and transcriptomic foundation for Pichia pastoris.</title>
        <authorList>
            <person name="Love K.R."/>
            <person name="Shah K.A."/>
            <person name="Whittaker C.A."/>
            <person name="Wu J."/>
            <person name="Bartlett M.C."/>
            <person name="Ma D."/>
            <person name="Leeson R.L."/>
            <person name="Priest M."/>
            <person name="Young S.K."/>
            <person name="Love J.C."/>
        </authorList>
    </citation>
    <scope>NUCLEOTIDE SEQUENCE [LARGE SCALE GENOMIC DNA]</scope>
    <source>
        <strain evidence="8 9">ATCC 28485</strain>
    </source>
</reference>
<dbReference type="Proteomes" id="UP000094565">
    <property type="component" value="Chromosome 3"/>
</dbReference>
<dbReference type="SUPFAM" id="SSF51197">
    <property type="entry name" value="Clavaminate synthase-like"/>
    <property type="match status" value="1"/>
</dbReference>
<evidence type="ECO:0000256" key="6">
    <source>
        <dbReference type="ARBA" id="ARBA00023004"/>
    </source>
</evidence>
<evidence type="ECO:0000256" key="4">
    <source>
        <dbReference type="ARBA" id="ARBA00022964"/>
    </source>
</evidence>
<protein>
    <submittedName>
        <fullName evidence="8">BA75_04344T0</fullName>
    </submittedName>
</protein>
<keyword evidence="6" id="KW-0408">Iron</keyword>
<dbReference type="InterPro" id="IPR003819">
    <property type="entry name" value="TauD/TfdA-like"/>
</dbReference>
<dbReference type="FunFam" id="3.60.130.10:FF:000003">
    <property type="entry name" value="Alpha-ketoglutarate-dependent taurine dioxygenase"/>
    <property type="match status" value="1"/>
</dbReference>
<evidence type="ECO:0000259" key="7">
    <source>
        <dbReference type="Pfam" id="PF02668"/>
    </source>
</evidence>
<dbReference type="EMBL" id="CP014586">
    <property type="protein sequence ID" value="ANZ76860.1"/>
    <property type="molecule type" value="Genomic_DNA"/>
</dbReference>
<keyword evidence="5" id="KW-0560">Oxidoreductase</keyword>
<evidence type="ECO:0000256" key="1">
    <source>
        <dbReference type="ARBA" id="ARBA00001954"/>
    </source>
</evidence>
<dbReference type="Pfam" id="PF02668">
    <property type="entry name" value="TauD"/>
    <property type="match status" value="1"/>
</dbReference>
<proteinExistence type="inferred from homology"/>
<dbReference type="GO" id="GO:0005737">
    <property type="term" value="C:cytoplasm"/>
    <property type="evidence" value="ECO:0007669"/>
    <property type="project" value="TreeGrafter"/>
</dbReference>
<dbReference type="PANTHER" id="PTHR30468:SF1">
    <property type="entry name" value="ALPHA-KETOGLUTARATE-DEPENDENT SULFONATE DIOXYGENASE"/>
    <property type="match status" value="1"/>
</dbReference>
<evidence type="ECO:0000313" key="9">
    <source>
        <dbReference type="Proteomes" id="UP000094565"/>
    </source>
</evidence>
<dbReference type="InterPro" id="IPR051323">
    <property type="entry name" value="AtsK-like"/>
</dbReference>
<keyword evidence="3" id="KW-0479">Metal-binding</keyword>
<feature type="domain" description="TauD/TfdA-like" evidence="7">
    <location>
        <begin position="110"/>
        <end position="379"/>
    </location>
</feature>
<dbReference type="GO" id="GO:0000907">
    <property type="term" value="F:sulfonate dioxygenase activity"/>
    <property type="evidence" value="ECO:0007669"/>
    <property type="project" value="TreeGrafter"/>
</dbReference>
<comment type="cofactor">
    <cofactor evidence="1">
        <name>Fe(2+)</name>
        <dbReference type="ChEBI" id="CHEBI:29033"/>
    </cofactor>
</comment>